<keyword evidence="4" id="KW-1185">Reference proteome</keyword>
<feature type="domain" description="KRAB" evidence="2">
    <location>
        <begin position="42"/>
        <end position="56"/>
    </location>
</feature>
<comment type="caution">
    <text evidence="3">The sequence shown here is derived from an EMBL/GenBank/DDBJ whole genome shotgun (WGS) entry which is preliminary data.</text>
</comment>
<dbReference type="AlphaFoldDB" id="A0AA41T7K3"/>
<accession>A0AA41T7K3</accession>
<dbReference type="EMBL" id="JAATJV010408612">
    <property type="protein sequence ID" value="MBZ3886454.1"/>
    <property type="molecule type" value="Genomic_DNA"/>
</dbReference>
<feature type="region of interest" description="Disordered" evidence="1">
    <location>
        <begin position="1"/>
        <end position="26"/>
    </location>
</feature>
<evidence type="ECO:0000313" key="4">
    <source>
        <dbReference type="Proteomes" id="UP001166674"/>
    </source>
</evidence>
<dbReference type="GO" id="GO:0006355">
    <property type="term" value="P:regulation of DNA-templated transcription"/>
    <property type="evidence" value="ECO:0007669"/>
    <property type="project" value="InterPro"/>
</dbReference>
<dbReference type="InterPro" id="IPR001909">
    <property type="entry name" value="KRAB"/>
</dbReference>
<dbReference type="Proteomes" id="UP001166674">
    <property type="component" value="Unassembled WGS sequence"/>
</dbReference>
<gene>
    <name evidence="3" type="ORF">SUZIE_188030</name>
</gene>
<evidence type="ECO:0000256" key="1">
    <source>
        <dbReference type="SAM" id="MobiDB-lite"/>
    </source>
</evidence>
<evidence type="ECO:0000313" key="3">
    <source>
        <dbReference type="EMBL" id="MBZ3886454.1"/>
    </source>
</evidence>
<dbReference type="Pfam" id="PF01352">
    <property type="entry name" value="KRAB"/>
    <property type="match status" value="1"/>
</dbReference>
<organism evidence="3 4">
    <name type="scientific">Sciurus carolinensis</name>
    <name type="common">Eastern gray squirrel</name>
    <dbReference type="NCBI Taxonomy" id="30640"/>
    <lineage>
        <taxon>Eukaryota</taxon>
        <taxon>Metazoa</taxon>
        <taxon>Chordata</taxon>
        <taxon>Craniata</taxon>
        <taxon>Vertebrata</taxon>
        <taxon>Euteleostomi</taxon>
        <taxon>Mammalia</taxon>
        <taxon>Eutheria</taxon>
        <taxon>Euarchontoglires</taxon>
        <taxon>Glires</taxon>
        <taxon>Rodentia</taxon>
        <taxon>Sciuromorpha</taxon>
        <taxon>Sciuridae</taxon>
        <taxon>Sciurinae</taxon>
        <taxon>Sciurini</taxon>
        <taxon>Sciurus</taxon>
    </lineage>
</organism>
<feature type="region of interest" description="Disordered" evidence="1">
    <location>
        <begin position="59"/>
        <end position="79"/>
    </location>
</feature>
<sequence length="108" mass="11727">MLHNLMHYNHPDVEERQGSPGALNQSHLLHSAPGVKVCELGSVTFEDMAVTFTQEEGAAGPNSEYLETGGDAGKLWAPGRPGVSFPNPELIFQLENGQQLWTVIIDLS</sequence>
<evidence type="ECO:0000259" key="2">
    <source>
        <dbReference type="Pfam" id="PF01352"/>
    </source>
</evidence>
<name>A0AA41T7K3_SCICA</name>
<protein>
    <submittedName>
        <fullName evidence="3">Zinc finger protein 805-like</fullName>
    </submittedName>
</protein>
<reference evidence="3" key="1">
    <citation type="submission" date="2020-03" db="EMBL/GenBank/DDBJ databases">
        <title>Studies in the Genomics of Life Span.</title>
        <authorList>
            <person name="Glass D."/>
        </authorList>
    </citation>
    <scope>NUCLEOTIDE SEQUENCE</scope>
    <source>
        <strain evidence="3">SUZIE</strain>
        <tissue evidence="3">Muscle</tissue>
    </source>
</reference>
<proteinExistence type="predicted"/>